<dbReference type="InterPro" id="IPR020287">
    <property type="entry name" value="Tail_sheath_C"/>
</dbReference>
<comment type="similarity">
    <text evidence="1">Belongs to the myoviridae tail sheath protein family.</text>
</comment>
<gene>
    <name evidence="3" type="ORF">LMG27177_05028</name>
</gene>
<dbReference type="Pfam" id="PF17482">
    <property type="entry name" value="Phage_sheath_1C"/>
    <property type="match status" value="1"/>
</dbReference>
<dbReference type="EMBL" id="CADIKI010000016">
    <property type="protein sequence ID" value="CAB3801327.1"/>
    <property type="molecule type" value="Genomic_DNA"/>
</dbReference>
<name>A0A6J5GKQ9_9BURK</name>
<keyword evidence="4" id="KW-1185">Reference proteome</keyword>
<dbReference type="RefSeq" id="WP_175164002.1">
    <property type="nucleotide sequence ID" value="NZ_CADIKI010000016.1"/>
</dbReference>
<dbReference type="AlphaFoldDB" id="A0A6J5GKQ9"/>
<protein>
    <recommendedName>
        <fullName evidence="2">Tail sheath protein C-terminal domain-containing protein</fullName>
    </recommendedName>
</protein>
<reference evidence="3 4" key="1">
    <citation type="submission" date="2020-04" db="EMBL/GenBank/DDBJ databases">
        <authorList>
            <person name="De Canck E."/>
        </authorList>
    </citation>
    <scope>NUCLEOTIDE SEQUENCE [LARGE SCALE GENOMIC DNA]</scope>
    <source>
        <strain evidence="3 4">LMG 27177</strain>
    </source>
</reference>
<dbReference type="Gene3D" id="3.40.50.11780">
    <property type="match status" value="2"/>
</dbReference>
<accession>A0A6J5GKQ9</accession>
<dbReference type="Proteomes" id="UP000494252">
    <property type="component" value="Unassembled WGS sequence"/>
</dbReference>
<evidence type="ECO:0000256" key="1">
    <source>
        <dbReference type="ARBA" id="ARBA00008005"/>
    </source>
</evidence>
<organism evidence="3 4">
    <name type="scientific">Paraburkholderia fynbosensis</name>
    <dbReference type="NCBI Taxonomy" id="1200993"/>
    <lineage>
        <taxon>Bacteria</taxon>
        <taxon>Pseudomonadati</taxon>
        <taxon>Pseudomonadota</taxon>
        <taxon>Betaproteobacteria</taxon>
        <taxon>Burkholderiales</taxon>
        <taxon>Burkholderiaceae</taxon>
        <taxon>Paraburkholderia</taxon>
    </lineage>
</organism>
<feature type="domain" description="Tail sheath protein C-terminal" evidence="2">
    <location>
        <begin position="564"/>
        <end position="667"/>
    </location>
</feature>
<dbReference type="PANTHER" id="PTHR35861:SF1">
    <property type="entry name" value="PHAGE TAIL SHEATH PROTEIN"/>
    <property type="match status" value="1"/>
</dbReference>
<evidence type="ECO:0000313" key="3">
    <source>
        <dbReference type="EMBL" id="CAB3801327.1"/>
    </source>
</evidence>
<sequence length="675" mass="71989">MPATLTYPGVYIVELQNPMHNITGVATSITAFVGYTATGIDNRAQAIYSFSDFARLFGGLAIDSELSYAVLQFFLNGGTTGYVIRVPHHNATPASVEVTGASAIDLTFTALSSGVWANGQITIDIDYDGIDFSLPGVDPSTFNVTITNLSGNVVETFPQVSLNGTRQNYVANVINDFDTGSQLVKMSEAADPTNPLRKNTPEVSGVLGKRIQRNSGELLFFDKTKTTPQLIDKNYTLTLQVPKPKNSLPDIKDVNVLLKDAPIPVSSAAIASQVQSALANAVALNWNGATLRFIATKSNADDVLRAVASIPTLPDAQVVFSGTAAAPLGLDVTPTNVAHYALGTGNAIEGQKTSVAGTDPGNQLPFSADLVGDPASFKGIYALEKVDLFNLLVIPDATRALAGSPATPDPNVSGADVFPPAIAYCQQRRAFLLVDPPPDATTVTAALDWKTSMAITPPENGACFFPRLRLPDPVNNYQLRTFAPSGVVAGLFARIDGSRGVWKAPAGTEASLTGVQAFSYHNQLTDTENGVLNPIGVNCFRNFPLYGPVLWGSRTLAGADAEASQWKYVPVRRLALFLEESLYRGTKWAVFEPNDEPLWASLRLSIGSFMNGLFRKGAFQGQSPNAAYFVKCDNETTTQNDIDSGVVNVLVGFAPLIPAEFVVIQIQQMAGQVQT</sequence>
<dbReference type="InterPro" id="IPR052042">
    <property type="entry name" value="Tail_sheath_structural"/>
</dbReference>
<evidence type="ECO:0000259" key="2">
    <source>
        <dbReference type="Pfam" id="PF17482"/>
    </source>
</evidence>
<proteinExistence type="inferred from homology"/>
<evidence type="ECO:0000313" key="4">
    <source>
        <dbReference type="Proteomes" id="UP000494252"/>
    </source>
</evidence>
<dbReference type="PANTHER" id="PTHR35861">
    <property type="match status" value="1"/>
</dbReference>